<dbReference type="OrthoDB" id="9806294at2"/>
<dbReference type="Gene3D" id="1.10.1220.10">
    <property type="entry name" value="Met repressor-like"/>
    <property type="match status" value="1"/>
</dbReference>
<dbReference type="Pfam" id="PF08753">
    <property type="entry name" value="NikR_C"/>
    <property type="match status" value="1"/>
</dbReference>
<keyword evidence="4 7" id="KW-0805">Transcription regulation</keyword>
<dbReference type="NCBIfam" id="NF002169">
    <property type="entry name" value="PRK01002.1"/>
    <property type="match status" value="1"/>
</dbReference>
<evidence type="ECO:0000259" key="9">
    <source>
        <dbReference type="Pfam" id="PF08753"/>
    </source>
</evidence>
<dbReference type="Pfam" id="PF01402">
    <property type="entry name" value="RHH_1"/>
    <property type="match status" value="1"/>
</dbReference>
<dbReference type="InterPro" id="IPR014864">
    <property type="entry name" value="TF_NikR_Ni-bd_C"/>
</dbReference>
<comment type="similarity">
    <text evidence="1 7">Belongs to the transcriptional regulatory CopG/NikR family.</text>
</comment>
<comment type="function">
    <text evidence="7">Transcriptional regulator.</text>
</comment>
<dbReference type="NCBIfam" id="NF003381">
    <property type="entry name" value="PRK04460.1"/>
    <property type="match status" value="1"/>
</dbReference>
<dbReference type="InterPro" id="IPR022988">
    <property type="entry name" value="Ni_resp_reg_NikR"/>
</dbReference>
<accession>A0A4R1S265</accession>
<evidence type="ECO:0000256" key="6">
    <source>
        <dbReference type="ARBA" id="ARBA00023163"/>
    </source>
</evidence>
<dbReference type="EMBL" id="SLUN01000005">
    <property type="protein sequence ID" value="TCL73251.1"/>
    <property type="molecule type" value="Genomic_DNA"/>
</dbReference>
<evidence type="ECO:0000259" key="8">
    <source>
        <dbReference type="Pfam" id="PF01402"/>
    </source>
</evidence>
<sequence>METNLQRFGVSIDNTLLEEFDELIAKKGYTNRSEAIRDLIRDYLIEERWRTGTAQAVGTITLVYNHHLRELSDRLNDIQHDYHDKIVSVLHVHLDAHHCLEVLVVRGDTTAIQTIAGRLSSVKGVQHCKLVTTAGGNI</sequence>
<evidence type="ECO:0000256" key="1">
    <source>
        <dbReference type="ARBA" id="ARBA00008478"/>
    </source>
</evidence>
<comment type="cofactor">
    <cofactor evidence="7">
        <name>Ni(2+)</name>
        <dbReference type="ChEBI" id="CHEBI:49786"/>
    </cofactor>
    <text evidence="7">Binds 1 nickel ion per subunit.</text>
</comment>
<evidence type="ECO:0000256" key="4">
    <source>
        <dbReference type="ARBA" id="ARBA00023015"/>
    </source>
</evidence>
<evidence type="ECO:0000256" key="5">
    <source>
        <dbReference type="ARBA" id="ARBA00023125"/>
    </source>
</evidence>
<dbReference type="PANTHER" id="PTHR34719">
    <property type="entry name" value="NICKEL-RESPONSIVE REGULATOR"/>
    <property type="match status" value="1"/>
</dbReference>
<dbReference type="InterPro" id="IPR002145">
    <property type="entry name" value="CopG"/>
</dbReference>
<dbReference type="PANTHER" id="PTHR34719:SF2">
    <property type="entry name" value="NICKEL-RESPONSIVE REGULATOR"/>
    <property type="match status" value="1"/>
</dbReference>
<evidence type="ECO:0000313" key="10">
    <source>
        <dbReference type="EMBL" id="TCL73251.1"/>
    </source>
</evidence>
<evidence type="ECO:0000256" key="7">
    <source>
        <dbReference type="HAMAP-Rule" id="MF_00476"/>
    </source>
</evidence>
<feature type="binding site" evidence="7">
    <location>
        <position position="99"/>
    </location>
    <ligand>
        <name>Ni(2+)</name>
        <dbReference type="ChEBI" id="CHEBI:49786"/>
    </ligand>
</feature>
<feature type="binding site" evidence="7">
    <location>
        <position position="80"/>
    </location>
    <ligand>
        <name>Ni(2+)</name>
        <dbReference type="ChEBI" id="CHEBI:49786"/>
    </ligand>
</feature>
<protein>
    <recommendedName>
        <fullName evidence="7">Putative nickel-responsive regulator</fullName>
    </recommendedName>
</protein>
<dbReference type="InterPro" id="IPR050192">
    <property type="entry name" value="CopG/NikR_regulator"/>
</dbReference>
<keyword evidence="3 7" id="KW-0479">Metal-binding</keyword>
<dbReference type="InterPro" id="IPR027271">
    <property type="entry name" value="Acetolactate_synth/TF_NikR_C"/>
</dbReference>
<dbReference type="Gene3D" id="3.30.70.1150">
    <property type="entry name" value="ACT-like. Chain A, domain 2"/>
    <property type="match status" value="1"/>
</dbReference>
<feature type="domain" description="Ribbon-helix-helix protein CopG" evidence="8">
    <location>
        <begin position="7"/>
        <end position="47"/>
    </location>
</feature>
<keyword evidence="2 7" id="KW-0533">Nickel</keyword>
<dbReference type="GO" id="GO:0016151">
    <property type="term" value="F:nickel cation binding"/>
    <property type="evidence" value="ECO:0007669"/>
    <property type="project" value="UniProtKB-UniRule"/>
</dbReference>
<dbReference type="SUPFAM" id="SSF55021">
    <property type="entry name" value="ACT-like"/>
    <property type="match status" value="1"/>
</dbReference>
<evidence type="ECO:0000256" key="3">
    <source>
        <dbReference type="ARBA" id="ARBA00022723"/>
    </source>
</evidence>
<feature type="binding site" evidence="7">
    <location>
        <position position="91"/>
    </location>
    <ligand>
        <name>Ni(2+)</name>
        <dbReference type="ChEBI" id="CHEBI:49786"/>
    </ligand>
</feature>
<organism evidence="10 11">
    <name type="scientific">Hydrogenispora ethanolica</name>
    <dbReference type="NCBI Taxonomy" id="1082276"/>
    <lineage>
        <taxon>Bacteria</taxon>
        <taxon>Bacillati</taxon>
        <taxon>Bacillota</taxon>
        <taxon>Hydrogenispora</taxon>
    </lineage>
</organism>
<evidence type="ECO:0000313" key="11">
    <source>
        <dbReference type="Proteomes" id="UP000295008"/>
    </source>
</evidence>
<dbReference type="HAMAP" id="MF_00476">
    <property type="entry name" value="NikR"/>
    <property type="match status" value="1"/>
</dbReference>
<feature type="binding site" evidence="7">
    <location>
        <position position="93"/>
    </location>
    <ligand>
        <name>Ni(2+)</name>
        <dbReference type="ChEBI" id="CHEBI:49786"/>
    </ligand>
</feature>
<dbReference type="InterPro" id="IPR010985">
    <property type="entry name" value="Ribbon_hlx_hlx"/>
</dbReference>
<dbReference type="GO" id="GO:0003700">
    <property type="term" value="F:DNA-binding transcription factor activity"/>
    <property type="evidence" value="ECO:0007669"/>
    <property type="project" value="UniProtKB-UniRule"/>
</dbReference>
<evidence type="ECO:0000256" key="2">
    <source>
        <dbReference type="ARBA" id="ARBA00022596"/>
    </source>
</evidence>
<name>A0A4R1S265_HYDET</name>
<dbReference type="InterPro" id="IPR045865">
    <property type="entry name" value="ACT-like_dom_sf"/>
</dbReference>
<feature type="domain" description="Transcription factor NikR nickel binding C-terminal" evidence="9">
    <location>
        <begin position="57"/>
        <end position="133"/>
    </location>
</feature>
<dbReference type="RefSeq" id="WP_132013406.1">
    <property type="nucleotide sequence ID" value="NZ_SLUN01000005.1"/>
</dbReference>
<dbReference type="GO" id="GO:0003677">
    <property type="term" value="F:DNA binding"/>
    <property type="evidence" value="ECO:0007669"/>
    <property type="project" value="UniProtKB-KW"/>
</dbReference>
<comment type="caution">
    <text evidence="10">The sequence shown here is derived from an EMBL/GenBank/DDBJ whole genome shotgun (WGS) entry which is preliminary data.</text>
</comment>
<dbReference type="GO" id="GO:0010045">
    <property type="term" value="P:response to nickel cation"/>
    <property type="evidence" value="ECO:0007669"/>
    <property type="project" value="InterPro"/>
</dbReference>
<reference evidence="10 11" key="1">
    <citation type="submission" date="2019-03" db="EMBL/GenBank/DDBJ databases">
        <title>Genomic Encyclopedia of Type Strains, Phase IV (KMG-IV): sequencing the most valuable type-strain genomes for metagenomic binning, comparative biology and taxonomic classification.</title>
        <authorList>
            <person name="Goeker M."/>
        </authorList>
    </citation>
    <scope>NUCLEOTIDE SEQUENCE [LARGE SCALE GENOMIC DNA]</scope>
    <source>
        <strain evidence="10 11">LX-B</strain>
    </source>
</reference>
<dbReference type="NCBIfam" id="NF001884">
    <property type="entry name" value="PRK00630.1"/>
    <property type="match status" value="1"/>
</dbReference>
<dbReference type="Proteomes" id="UP000295008">
    <property type="component" value="Unassembled WGS sequence"/>
</dbReference>
<proteinExistence type="inferred from homology"/>
<dbReference type="CDD" id="cd22231">
    <property type="entry name" value="RHH_NikR_HicB-like"/>
    <property type="match status" value="1"/>
</dbReference>
<dbReference type="NCBIfam" id="NF002815">
    <property type="entry name" value="PRK02967.1"/>
    <property type="match status" value="1"/>
</dbReference>
<keyword evidence="11" id="KW-1185">Reference proteome</keyword>
<keyword evidence="5 7" id="KW-0238">DNA-binding</keyword>
<dbReference type="AlphaFoldDB" id="A0A4R1S265"/>
<dbReference type="SUPFAM" id="SSF47598">
    <property type="entry name" value="Ribbon-helix-helix"/>
    <property type="match status" value="1"/>
</dbReference>
<keyword evidence="6 7" id="KW-0804">Transcription</keyword>
<dbReference type="InterPro" id="IPR013321">
    <property type="entry name" value="Arc_rbn_hlx_hlx"/>
</dbReference>
<gene>
    <name evidence="10" type="ORF">EDC14_1005113</name>
</gene>